<dbReference type="EMBL" id="GGMS01008046">
    <property type="protein sequence ID" value="MBY77249.1"/>
    <property type="molecule type" value="Transcribed_RNA"/>
</dbReference>
<dbReference type="AlphaFoldDB" id="A0A2S2QHK8"/>
<protein>
    <submittedName>
        <fullName evidence="1">Retrovirus-related Pol polyprotein from type-1 retrotransposable element R1</fullName>
    </submittedName>
</protein>
<gene>
    <name evidence="1" type="primary">PO11_0</name>
    <name evidence="1" type="ORF">g.5965</name>
</gene>
<organism evidence="1">
    <name type="scientific">Sipha flava</name>
    <name type="common">yellow sugarcane aphid</name>
    <dbReference type="NCBI Taxonomy" id="143950"/>
    <lineage>
        <taxon>Eukaryota</taxon>
        <taxon>Metazoa</taxon>
        <taxon>Ecdysozoa</taxon>
        <taxon>Arthropoda</taxon>
        <taxon>Hexapoda</taxon>
        <taxon>Insecta</taxon>
        <taxon>Pterygota</taxon>
        <taxon>Neoptera</taxon>
        <taxon>Paraneoptera</taxon>
        <taxon>Hemiptera</taxon>
        <taxon>Sternorrhyncha</taxon>
        <taxon>Aphidomorpha</taxon>
        <taxon>Aphidoidea</taxon>
        <taxon>Aphididae</taxon>
        <taxon>Sipha</taxon>
    </lineage>
</organism>
<evidence type="ECO:0000313" key="1">
    <source>
        <dbReference type="EMBL" id="MBY77249.1"/>
    </source>
</evidence>
<sequence length="179" mass="20344">MKKFRDGMFAFVFEHMITDHLFPPASVTDRSLIPFLEVRNIFDAFNPDTEKQEFTRPVLELDVSELLIAAKKMSSEKACGPSSIPNEILKRIVIIALPRDMHKIYECLKSLSFPAIWEKAKLVFLHKGVGNPVDSPSSFHPICLVDTPGKLLERFILQILEFHLDANNSASRVPDQFGF</sequence>
<proteinExistence type="predicted"/>
<accession>A0A2S2QHK8</accession>
<reference evidence="1" key="1">
    <citation type="submission" date="2018-04" db="EMBL/GenBank/DDBJ databases">
        <title>Transcriptome assembly of Sipha flava.</title>
        <authorList>
            <person name="Scully E.D."/>
            <person name="Geib S.M."/>
            <person name="Palmer N.A."/>
            <person name="Koch K."/>
            <person name="Bradshaw J."/>
            <person name="Heng-Moss T."/>
            <person name="Sarath G."/>
        </authorList>
    </citation>
    <scope>NUCLEOTIDE SEQUENCE</scope>
</reference>
<name>A0A2S2QHK8_9HEMI</name>